<gene>
    <name evidence="2" type="ORF">H5V45_10155</name>
</gene>
<reference evidence="2 3" key="1">
    <citation type="submission" date="2020-08" db="EMBL/GenBank/DDBJ databases">
        <authorList>
            <person name="Seo M.-J."/>
        </authorList>
    </citation>
    <scope>NUCLEOTIDE SEQUENCE [LARGE SCALE GENOMIC DNA]</scope>
    <source>
        <strain evidence="2 3">KIGAM211</strain>
    </source>
</reference>
<proteinExistence type="predicted"/>
<accession>A0A7X0RG59</accession>
<dbReference type="SUPFAM" id="SSF54427">
    <property type="entry name" value="NTF2-like"/>
    <property type="match status" value="1"/>
</dbReference>
<evidence type="ECO:0000313" key="2">
    <source>
        <dbReference type="EMBL" id="MBB6627682.1"/>
    </source>
</evidence>
<dbReference type="EMBL" id="JACKXE010000001">
    <property type="protein sequence ID" value="MBB6627682.1"/>
    <property type="molecule type" value="Genomic_DNA"/>
</dbReference>
<keyword evidence="3" id="KW-1185">Reference proteome</keyword>
<feature type="domain" description="SnoaL-like" evidence="1">
    <location>
        <begin position="2"/>
        <end position="121"/>
    </location>
</feature>
<dbReference type="CDD" id="cd00531">
    <property type="entry name" value="NTF2_like"/>
    <property type="match status" value="1"/>
</dbReference>
<dbReference type="Gene3D" id="3.10.450.50">
    <property type="match status" value="1"/>
</dbReference>
<evidence type="ECO:0000259" key="1">
    <source>
        <dbReference type="Pfam" id="PF13577"/>
    </source>
</evidence>
<protein>
    <submittedName>
        <fullName evidence="2">Nuclear transport factor 2 family protein</fullName>
    </submittedName>
</protein>
<dbReference type="RefSeq" id="WP_185252820.1">
    <property type="nucleotide sequence ID" value="NZ_JACKXE010000001.1"/>
</dbReference>
<dbReference type="InterPro" id="IPR032710">
    <property type="entry name" value="NTF2-like_dom_sf"/>
</dbReference>
<name>A0A7X0RG59_9ACTN</name>
<sequence>MDDIEQIRQLKYRYLRTLDTKRWDDFEACFLPEATADYNGLQFPDRAALVAYMRENLGPGLITMHHVHHPEITVDEGGGTATARWYLHDKVIVEAFRFMLEGAAFYEDRYTRTPDGWRVSHTGYVRTFEAQYSLDDLPGFKLNGPGVHTH</sequence>
<dbReference type="Pfam" id="PF13577">
    <property type="entry name" value="SnoaL_4"/>
    <property type="match status" value="1"/>
</dbReference>
<evidence type="ECO:0000313" key="3">
    <source>
        <dbReference type="Proteomes" id="UP000523955"/>
    </source>
</evidence>
<dbReference type="Proteomes" id="UP000523955">
    <property type="component" value="Unassembled WGS sequence"/>
</dbReference>
<dbReference type="AlphaFoldDB" id="A0A7X0RG59"/>
<organism evidence="2 3">
    <name type="scientific">Nocardioides luti</name>
    <dbReference type="NCBI Taxonomy" id="2761101"/>
    <lineage>
        <taxon>Bacteria</taxon>
        <taxon>Bacillati</taxon>
        <taxon>Actinomycetota</taxon>
        <taxon>Actinomycetes</taxon>
        <taxon>Propionibacteriales</taxon>
        <taxon>Nocardioidaceae</taxon>
        <taxon>Nocardioides</taxon>
    </lineage>
</organism>
<comment type="caution">
    <text evidence="2">The sequence shown here is derived from an EMBL/GenBank/DDBJ whole genome shotgun (WGS) entry which is preliminary data.</text>
</comment>
<dbReference type="InterPro" id="IPR037401">
    <property type="entry name" value="SnoaL-like"/>
</dbReference>